<evidence type="ECO:0000313" key="2">
    <source>
        <dbReference type="EMBL" id="RHF74973.1"/>
    </source>
</evidence>
<dbReference type="AlphaFoldDB" id="A0A414Q2F8"/>
<comment type="caution">
    <text evidence="2">The sequence shown here is derived from an EMBL/GenBank/DDBJ whole genome shotgun (WGS) entry which is preliminary data.</text>
</comment>
<feature type="domain" description="Glutaredoxin" evidence="1">
    <location>
        <begin position="2"/>
        <end position="31"/>
    </location>
</feature>
<dbReference type="RefSeq" id="WP_005884630.1">
    <property type="nucleotide sequence ID" value="NZ_CABMMQ010000001.1"/>
</dbReference>
<dbReference type="EMBL" id="QRHL01000001">
    <property type="protein sequence ID" value="RHF74973.1"/>
    <property type="molecule type" value="Genomic_DNA"/>
</dbReference>
<sequence>MIKIYGKTNCGRCQSLKNILDEKKVAYEYIEDLKTLMMVASKARIMSAPVVEKEDKIYTMEQFLEVL</sequence>
<evidence type="ECO:0000259" key="1">
    <source>
        <dbReference type="Pfam" id="PF00462"/>
    </source>
</evidence>
<dbReference type="InterPro" id="IPR036249">
    <property type="entry name" value="Thioredoxin-like_sf"/>
</dbReference>
<reference evidence="2 3" key="1">
    <citation type="submission" date="2018-08" db="EMBL/GenBank/DDBJ databases">
        <title>A genome reference for cultivated species of the human gut microbiota.</title>
        <authorList>
            <person name="Zou Y."/>
            <person name="Xue W."/>
            <person name="Luo G."/>
        </authorList>
    </citation>
    <scope>NUCLEOTIDE SEQUENCE [LARGE SCALE GENOMIC DNA]</scope>
    <source>
        <strain evidence="2 3">AM25-1</strain>
    </source>
</reference>
<dbReference type="InterPro" id="IPR002109">
    <property type="entry name" value="Glutaredoxin"/>
</dbReference>
<dbReference type="Gene3D" id="3.40.30.10">
    <property type="entry name" value="Glutaredoxin"/>
    <property type="match status" value="1"/>
</dbReference>
<gene>
    <name evidence="2" type="ORF">DW663_00865</name>
</gene>
<name>A0A414Q2F8_FUSMR</name>
<proteinExistence type="predicted"/>
<protein>
    <submittedName>
        <fullName evidence="2">Glutaredoxin family protein</fullName>
    </submittedName>
</protein>
<accession>A0A414Q2F8</accession>
<organism evidence="2 3">
    <name type="scientific">Fusobacterium mortiferum</name>
    <dbReference type="NCBI Taxonomy" id="850"/>
    <lineage>
        <taxon>Bacteria</taxon>
        <taxon>Fusobacteriati</taxon>
        <taxon>Fusobacteriota</taxon>
        <taxon>Fusobacteriia</taxon>
        <taxon>Fusobacteriales</taxon>
        <taxon>Fusobacteriaceae</taxon>
        <taxon>Fusobacterium</taxon>
    </lineage>
</organism>
<evidence type="ECO:0000313" key="3">
    <source>
        <dbReference type="Proteomes" id="UP000284676"/>
    </source>
</evidence>
<dbReference type="Proteomes" id="UP000284676">
    <property type="component" value="Unassembled WGS sequence"/>
</dbReference>
<dbReference type="SUPFAM" id="SSF52833">
    <property type="entry name" value="Thioredoxin-like"/>
    <property type="match status" value="1"/>
</dbReference>
<dbReference type="Pfam" id="PF00462">
    <property type="entry name" value="Glutaredoxin"/>
    <property type="match status" value="1"/>
</dbReference>
<dbReference type="GeneID" id="62763379"/>